<comment type="caution">
    <text evidence="1">The sequence shown here is derived from an EMBL/GenBank/DDBJ whole genome shotgun (WGS) entry which is preliminary data.</text>
</comment>
<dbReference type="EMBL" id="AUZX01001137">
    <property type="protein sequence ID" value="EQD79865.1"/>
    <property type="molecule type" value="Genomic_DNA"/>
</dbReference>
<name>T1DCQ4_9ZZZZ</name>
<gene>
    <name evidence="1" type="ORF">B1A_01490</name>
</gene>
<evidence type="ECO:0000313" key="1">
    <source>
        <dbReference type="EMBL" id="EQD79865.1"/>
    </source>
</evidence>
<accession>T1DCQ4</accession>
<reference evidence="1" key="2">
    <citation type="journal article" date="2014" name="ISME J.">
        <title>Microbial stratification in low pH oxic and suboxic macroscopic growths along an acid mine drainage.</title>
        <authorList>
            <person name="Mendez-Garcia C."/>
            <person name="Mesa V."/>
            <person name="Sprenger R.R."/>
            <person name="Richter M."/>
            <person name="Diez M.S."/>
            <person name="Solano J."/>
            <person name="Bargiela R."/>
            <person name="Golyshina O.V."/>
            <person name="Manteca A."/>
            <person name="Ramos J.L."/>
            <person name="Gallego J.R."/>
            <person name="Llorente I."/>
            <person name="Martins Dos Santos V.A."/>
            <person name="Jensen O.N."/>
            <person name="Pelaez A.I."/>
            <person name="Sanchez J."/>
            <person name="Ferrer M."/>
        </authorList>
    </citation>
    <scope>NUCLEOTIDE SEQUENCE</scope>
</reference>
<protein>
    <submittedName>
        <fullName evidence="1">Uncharacterized protein</fullName>
    </submittedName>
</protein>
<proteinExistence type="predicted"/>
<organism evidence="1">
    <name type="scientific">mine drainage metagenome</name>
    <dbReference type="NCBI Taxonomy" id="410659"/>
    <lineage>
        <taxon>unclassified sequences</taxon>
        <taxon>metagenomes</taxon>
        <taxon>ecological metagenomes</taxon>
    </lineage>
</organism>
<reference evidence="1" key="1">
    <citation type="submission" date="2013-08" db="EMBL/GenBank/DDBJ databases">
        <authorList>
            <person name="Mendez C."/>
            <person name="Richter M."/>
            <person name="Ferrer M."/>
            <person name="Sanchez J."/>
        </authorList>
    </citation>
    <scope>NUCLEOTIDE SEQUENCE</scope>
</reference>
<dbReference type="AlphaFoldDB" id="T1DCQ4"/>
<feature type="non-terminal residue" evidence="1">
    <location>
        <position position="65"/>
    </location>
</feature>
<sequence>MRMSKFDGNFRLVGNCDIAPLRSKVAGLVDSDWNRESWRQERFEIHRYTQTIELIFDQDFRHENP</sequence>